<dbReference type="RefSeq" id="WP_377766556.1">
    <property type="nucleotide sequence ID" value="NZ_JBHULB010000008.1"/>
</dbReference>
<dbReference type="Pfam" id="PF12833">
    <property type="entry name" value="HTH_18"/>
    <property type="match status" value="1"/>
</dbReference>
<evidence type="ECO:0000259" key="4">
    <source>
        <dbReference type="PROSITE" id="PS01124"/>
    </source>
</evidence>
<dbReference type="SMART" id="SM00342">
    <property type="entry name" value="HTH_ARAC"/>
    <property type="match status" value="1"/>
</dbReference>
<accession>A0ABW5MXX6</accession>
<protein>
    <submittedName>
        <fullName evidence="5">Helix-turn-helix domain-containing protein</fullName>
    </submittedName>
</protein>
<comment type="caution">
    <text evidence="5">The sequence shown here is derived from an EMBL/GenBank/DDBJ whole genome shotgun (WGS) entry which is preliminary data.</text>
</comment>
<dbReference type="SUPFAM" id="SSF46689">
    <property type="entry name" value="Homeodomain-like"/>
    <property type="match status" value="1"/>
</dbReference>
<keyword evidence="6" id="KW-1185">Reference proteome</keyword>
<evidence type="ECO:0000256" key="2">
    <source>
        <dbReference type="ARBA" id="ARBA00023125"/>
    </source>
</evidence>
<keyword evidence="3" id="KW-0804">Transcription</keyword>
<sequence length="291" mass="34102">MNQKIPNVVFKKNQELCVEVMDFQVLYKKLVESKDHDPFETHQIGFYLILVVIKNSYTHFLDFHFYHLQEGSALFVAKNQIQRFSKSITKAKGYGIVFNTEFLNKHYFLTNKLQLNRLFNYHIESPLIHQKELGNNDFFGIAKKLHEEYATPNNLGKSEILGSLLNVLLIKAERAKEFRKVIDVNRHRLKLFGQFKVLLEKKYMETRNSKKYAAMLNISYKFLNDVAKELTGKTAKAFIDTYVTIEIKRYLVTTPLSIKEISHKTGFDEPANMIKFFKKNTGATPLKFRKQ</sequence>
<evidence type="ECO:0000256" key="3">
    <source>
        <dbReference type="ARBA" id="ARBA00023163"/>
    </source>
</evidence>
<reference evidence="6" key="1">
    <citation type="journal article" date="2019" name="Int. J. Syst. Evol. Microbiol.">
        <title>The Global Catalogue of Microorganisms (GCM) 10K type strain sequencing project: providing services to taxonomists for standard genome sequencing and annotation.</title>
        <authorList>
            <consortium name="The Broad Institute Genomics Platform"/>
            <consortium name="The Broad Institute Genome Sequencing Center for Infectious Disease"/>
            <person name="Wu L."/>
            <person name="Ma J."/>
        </authorList>
    </citation>
    <scope>NUCLEOTIDE SEQUENCE [LARGE SCALE GENOMIC DNA]</scope>
    <source>
        <strain evidence="6">KCTC 52368</strain>
    </source>
</reference>
<dbReference type="PANTHER" id="PTHR43280">
    <property type="entry name" value="ARAC-FAMILY TRANSCRIPTIONAL REGULATOR"/>
    <property type="match status" value="1"/>
</dbReference>
<evidence type="ECO:0000313" key="6">
    <source>
        <dbReference type="Proteomes" id="UP001597526"/>
    </source>
</evidence>
<dbReference type="EMBL" id="JBHULB010000008">
    <property type="protein sequence ID" value="MFD2587003.1"/>
    <property type="molecule type" value="Genomic_DNA"/>
</dbReference>
<keyword evidence="1" id="KW-0805">Transcription regulation</keyword>
<feature type="domain" description="HTH araC/xylS-type" evidence="4">
    <location>
        <begin position="193"/>
        <end position="291"/>
    </location>
</feature>
<proteinExistence type="predicted"/>
<dbReference type="Proteomes" id="UP001597526">
    <property type="component" value="Unassembled WGS sequence"/>
</dbReference>
<dbReference type="InterPro" id="IPR009057">
    <property type="entry name" value="Homeodomain-like_sf"/>
</dbReference>
<dbReference type="InterPro" id="IPR018060">
    <property type="entry name" value="HTH_AraC"/>
</dbReference>
<dbReference type="PANTHER" id="PTHR43280:SF32">
    <property type="entry name" value="TRANSCRIPTIONAL REGULATORY PROTEIN"/>
    <property type="match status" value="1"/>
</dbReference>
<dbReference type="SUPFAM" id="SSF51215">
    <property type="entry name" value="Regulatory protein AraC"/>
    <property type="match status" value="1"/>
</dbReference>
<dbReference type="InterPro" id="IPR037923">
    <property type="entry name" value="HTH-like"/>
</dbReference>
<organism evidence="5 6">
    <name type="scientific">Croceitalea marina</name>
    <dbReference type="NCBI Taxonomy" id="1775166"/>
    <lineage>
        <taxon>Bacteria</taxon>
        <taxon>Pseudomonadati</taxon>
        <taxon>Bacteroidota</taxon>
        <taxon>Flavobacteriia</taxon>
        <taxon>Flavobacteriales</taxon>
        <taxon>Flavobacteriaceae</taxon>
        <taxon>Croceitalea</taxon>
    </lineage>
</organism>
<dbReference type="PROSITE" id="PS01124">
    <property type="entry name" value="HTH_ARAC_FAMILY_2"/>
    <property type="match status" value="1"/>
</dbReference>
<evidence type="ECO:0000313" key="5">
    <source>
        <dbReference type="EMBL" id="MFD2587003.1"/>
    </source>
</evidence>
<keyword evidence="2" id="KW-0238">DNA-binding</keyword>
<name>A0ABW5MXX6_9FLAO</name>
<evidence type="ECO:0000256" key="1">
    <source>
        <dbReference type="ARBA" id="ARBA00023015"/>
    </source>
</evidence>
<dbReference type="Gene3D" id="1.10.10.60">
    <property type="entry name" value="Homeodomain-like"/>
    <property type="match status" value="1"/>
</dbReference>
<gene>
    <name evidence="5" type="ORF">ACFSQJ_08675</name>
</gene>